<feature type="transmembrane region" description="Helical" evidence="1">
    <location>
        <begin position="106"/>
        <end position="129"/>
    </location>
</feature>
<dbReference type="RefSeq" id="XP_008878919.1">
    <property type="nucleotide sequence ID" value="XM_008880697.1"/>
</dbReference>
<reference evidence="2" key="1">
    <citation type="submission" date="2013-12" db="EMBL/GenBank/DDBJ databases">
        <title>The Genome Sequence of Aphanomyces invadans NJM9701.</title>
        <authorList>
            <consortium name="The Broad Institute Genomics Platform"/>
            <person name="Russ C."/>
            <person name="Tyler B."/>
            <person name="van West P."/>
            <person name="Dieguez-Uribeondo J."/>
            <person name="Young S.K."/>
            <person name="Zeng Q."/>
            <person name="Gargeya S."/>
            <person name="Fitzgerald M."/>
            <person name="Abouelleil A."/>
            <person name="Alvarado L."/>
            <person name="Chapman S.B."/>
            <person name="Gainer-Dewar J."/>
            <person name="Goldberg J."/>
            <person name="Griggs A."/>
            <person name="Gujja S."/>
            <person name="Hansen M."/>
            <person name="Howarth C."/>
            <person name="Imamovic A."/>
            <person name="Ireland A."/>
            <person name="Larimer J."/>
            <person name="McCowan C."/>
            <person name="Murphy C."/>
            <person name="Pearson M."/>
            <person name="Poon T.W."/>
            <person name="Priest M."/>
            <person name="Roberts A."/>
            <person name="Saif S."/>
            <person name="Shea T."/>
            <person name="Sykes S."/>
            <person name="Wortman J."/>
            <person name="Nusbaum C."/>
            <person name="Birren B."/>
        </authorList>
    </citation>
    <scope>NUCLEOTIDE SEQUENCE [LARGE SCALE GENOMIC DNA]</scope>
    <source>
        <strain evidence="2">NJM9701</strain>
    </source>
</reference>
<evidence type="ECO:0000256" key="1">
    <source>
        <dbReference type="SAM" id="Phobius"/>
    </source>
</evidence>
<sequence length="209" mass="22539">MMSPGKAVSGSLPAAIPPKTVHSTREVLSHQCSLMIALSVLSFLFTYKVWWVSLFTTAVASIGYYASEMVKDVSAASTLAGDALGRSFQVGSTKLKCKRQVFLAEFFYYASILVAAFQCGGEVMMVVSLAVDMSFSPKNGWEVACMLLGSICVMALVYTTYNSNLACRAFLEERRLHPSHQPLLPVVDVPLPPPVGIARKTAAATTTDL</sequence>
<protein>
    <submittedName>
        <fullName evidence="2">Uncharacterized protein</fullName>
    </submittedName>
</protein>
<organism evidence="2">
    <name type="scientific">Aphanomyces invadans</name>
    <dbReference type="NCBI Taxonomy" id="157072"/>
    <lineage>
        <taxon>Eukaryota</taxon>
        <taxon>Sar</taxon>
        <taxon>Stramenopiles</taxon>
        <taxon>Oomycota</taxon>
        <taxon>Saprolegniomycetes</taxon>
        <taxon>Saprolegniales</taxon>
        <taxon>Verrucalvaceae</taxon>
        <taxon>Aphanomyces</taxon>
    </lineage>
</organism>
<dbReference type="VEuPathDB" id="FungiDB:H310_13266"/>
<keyword evidence="1" id="KW-0472">Membrane</keyword>
<name>A0A024TE98_9STRA</name>
<feature type="transmembrane region" description="Helical" evidence="1">
    <location>
        <begin position="141"/>
        <end position="161"/>
    </location>
</feature>
<dbReference type="OrthoDB" id="69455at2759"/>
<keyword evidence="1" id="KW-1133">Transmembrane helix</keyword>
<gene>
    <name evidence="2" type="ORF">H310_13266</name>
</gene>
<dbReference type="EMBL" id="KI914000">
    <property type="protein sequence ID" value="ETV92368.1"/>
    <property type="molecule type" value="Genomic_DNA"/>
</dbReference>
<accession>A0A024TE98</accession>
<dbReference type="GeneID" id="20090316"/>
<proteinExistence type="predicted"/>
<dbReference type="AlphaFoldDB" id="A0A024TE98"/>
<feature type="transmembrane region" description="Helical" evidence="1">
    <location>
        <begin position="47"/>
        <end position="66"/>
    </location>
</feature>
<keyword evidence="1" id="KW-0812">Transmembrane</keyword>
<evidence type="ECO:0000313" key="2">
    <source>
        <dbReference type="EMBL" id="ETV92368.1"/>
    </source>
</evidence>